<dbReference type="InterPro" id="IPR004680">
    <property type="entry name" value="Cit_transptr-like_dom"/>
</dbReference>
<reference evidence="10" key="1">
    <citation type="journal article" date="2019" name="Int. J. Syst. Evol. Microbiol.">
        <title>The Global Catalogue of Microorganisms (GCM) 10K type strain sequencing project: providing services to taxonomists for standard genome sequencing and annotation.</title>
        <authorList>
            <consortium name="The Broad Institute Genomics Platform"/>
            <consortium name="The Broad Institute Genome Sequencing Center for Infectious Disease"/>
            <person name="Wu L."/>
            <person name="Ma J."/>
        </authorList>
    </citation>
    <scope>NUCLEOTIDE SEQUENCE [LARGE SCALE GENOMIC DNA]</scope>
    <source>
        <strain evidence="10">JCM 16916</strain>
    </source>
</reference>
<gene>
    <name evidence="9" type="ORF">GCM10022229_26320</name>
</gene>
<feature type="transmembrane region" description="Helical" evidence="7">
    <location>
        <begin position="145"/>
        <end position="173"/>
    </location>
</feature>
<keyword evidence="6 7" id="KW-0472">Membrane</keyword>
<accession>A0ABP7MWE5</accession>
<dbReference type="PROSITE" id="PS51202">
    <property type="entry name" value="RCK_C"/>
    <property type="match status" value="2"/>
</dbReference>
<dbReference type="RefSeq" id="WP_344760474.1">
    <property type="nucleotide sequence ID" value="NZ_BAAAZU010000030.1"/>
</dbReference>
<protein>
    <submittedName>
        <fullName evidence="9">SLC13 family permease</fullName>
    </submittedName>
</protein>
<evidence type="ECO:0000256" key="7">
    <source>
        <dbReference type="SAM" id="Phobius"/>
    </source>
</evidence>
<dbReference type="EMBL" id="BAAAZU010000030">
    <property type="protein sequence ID" value="GAA3931533.1"/>
    <property type="molecule type" value="Genomic_DNA"/>
</dbReference>
<evidence type="ECO:0000256" key="4">
    <source>
        <dbReference type="ARBA" id="ARBA00022737"/>
    </source>
</evidence>
<evidence type="ECO:0000256" key="3">
    <source>
        <dbReference type="ARBA" id="ARBA00022692"/>
    </source>
</evidence>
<feature type="domain" description="RCK C-terminal" evidence="8">
    <location>
        <begin position="301"/>
        <end position="386"/>
    </location>
</feature>
<feature type="transmembrane region" description="Helical" evidence="7">
    <location>
        <begin position="6"/>
        <end position="25"/>
    </location>
</feature>
<dbReference type="InterPro" id="IPR006037">
    <property type="entry name" value="RCK_C"/>
</dbReference>
<evidence type="ECO:0000313" key="9">
    <source>
        <dbReference type="EMBL" id="GAA3931533.1"/>
    </source>
</evidence>
<evidence type="ECO:0000256" key="1">
    <source>
        <dbReference type="ARBA" id="ARBA00004141"/>
    </source>
</evidence>
<feature type="transmembrane region" description="Helical" evidence="7">
    <location>
        <begin position="571"/>
        <end position="591"/>
    </location>
</feature>
<dbReference type="Proteomes" id="UP001501727">
    <property type="component" value="Unassembled WGS sequence"/>
</dbReference>
<name>A0ABP7MWE5_9GAMM</name>
<sequence length="593" mass="62612">MLDELGWQGWLTVAVTLSTLAALLWERFSPDKVLGAAAIVLVATGVLTPTEGLAGFWNPGVLTVALLFVLVAALKTTGAIRWIGDWILGRPRGEFPAQARLVTICAPLSAFINNTPVVAMLTSAVEHWSPRSGVSPSKLLLPMNYATILGGMCTLVGTSTNLIVAGLVLQAGIRPLHMFTPLGVGAAAAVAGAIYLLTVGRWLLPERRSALQQAESEIHEYAVEMLVEANGAVAGQTIGSAGLRHLEGSFLLELVRDGQVHPAVGPDIELHAGDRLVFVGEADAVHELRDISGLCLATEQIFKINDAGGRRTLLEVVLSSFGPAVGKTLVESAFRSRYNAAVIAISRRGQRLHSKLGDVVLQAGDTLLVETDAGFARRHGGSTEFLIVSEIGRGAKIDRQGAITVLLIVAMMVVANTVFGVDILISALVAALASILTRCVSLIELRRSFDLRLLVVIAFSFALGAAIDHSGVAAVVAGGLKGWAGAEPFWTLVLVYIAAVLFTEVLTNNAAAVLMFPIGISAAQQLGVDVMPFVMAVMMGASAGFVSPIGYQTNLMIYGPGGYRFTDYLRVGGPLSLVVGVAVLWSITRIWPF</sequence>
<keyword evidence="4" id="KW-0677">Repeat</keyword>
<keyword evidence="2" id="KW-0813">Transport</keyword>
<evidence type="ECO:0000313" key="10">
    <source>
        <dbReference type="Proteomes" id="UP001501727"/>
    </source>
</evidence>
<dbReference type="Pfam" id="PF02080">
    <property type="entry name" value="TrkA_C"/>
    <property type="match status" value="2"/>
</dbReference>
<keyword evidence="5 7" id="KW-1133">Transmembrane helix</keyword>
<organism evidence="9 10">
    <name type="scientific">Luteimonas lutimaris</name>
    <dbReference type="NCBI Taxonomy" id="698645"/>
    <lineage>
        <taxon>Bacteria</taxon>
        <taxon>Pseudomonadati</taxon>
        <taxon>Pseudomonadota</taxon>
        <taxon>Gammaproteobacteria</taxon>
        <taxon>Lysobacterales</taxon>
        <taxon>Lysobacteraceae</taxon>
        <taxon>Luteimonas</taxon>
    </lineage>
</organism>
<dbReference type="PANTHER" id="PTHR43652:SF2">
    <property type="entry name" value="BASIC AMINO ACID ANTIPORTER YFCC-RELATED"/>
    <property type="match status" value="1"/>
</dbReference>
<evidence type="ECO:0000256" key="6">
    <source>
        <dbReference type="ARBA" id="ARBA00023136"/>
    </source>
</evidence>
<dbReference type="InterPro" id="IPR036721">
    <property type="entry name" value="RCK_C_sf"/>
</dbReference>
<evidence type="ECO:0000256" key="2">
    <source>
        <dbReference type="ARBA" id="ARBA00022448"/>
    </source>
</evidence>
<dbReference type="InterPro" id="IPR051679">
    <property type="entry name" value="DASS-Related_Transporters"/>
</dbReference>
<dbReference type="PANTHER" id="PTHR43652">
    <property type="entry name" value="BASIC AMINO ACID ANTIPORTER YFCC-RELATED"/>
    <property type="match status" value="1"/>
</dbReference>
<feature type="transmembrane region" description="Helical" evidence="7">
    <location>
        <begin position="530"/>
        <end position="551"/>
    </location>
</feature>
<evidence type="ECO:0000256" key="5">
    <source>
        <dbReference type="ARBA" id="ARBA00022989"/>
    </source>
</evidence>
<feature type="transmembrane region" description="Helical" evidence="7">
    <location>
        <begin position="401"/>
        <end position="418"/>
    </location>
</feature>
<dbReference type="Pfam" id="PF03600">
    <property type="entry name" value="CitMHS"/>
    <property type="match status" value="2"/>
</dbReference>
<feature type="transmembrane region" description="Helical" evidence="7">
    <location>
        <begin position="32"/>
        <end position="50"/>
    </location>
</feature>
<dbReference type="SUPFAM" id="SSF116726">
    <property type="entry name" value="TrkA C-terminal domain-like"/>
    <property type="match status" value="2"/>
</dbReference>
<feature type="transmembrane region" description="Helical" evidence="7">
    <location>
        <begin position="489"/>
        <end position="518"/>
    </location>
</feature>
<feature type="transmembrane region" description="Helical" evidence="7">
    <location>
        <begin position="56"/>
        <end position="74"/>
    </location>
</feature>
<comment type="caution">
    <text evidence="9">The sequence shown here is derived from an EMBL/GenBank/DDBJ whole genome shotgun (WGS) entry which is preliminary data.</text>
</comment>
<keyword evidence="3 7" id="KW-0812">Transmembrane</keyword>
<feature type="domain" description="RCK C-terminal" evidence="8">
    <location>
        <begin position="208"/>
        <end position="294"/>
    </location>
</feature>
<evidence type="ECO:0000259" key="8">
    <source>
        <dbReference type="PROSITE" id="PS51202"/>
    </source>
</evidence>
<feature type="transmembrane region" description="Helical" evidence="7">
    <location>
        <begin position="453"/>
        <end position="477"/>
    </location>
</feature>
<proteinExistence type="predicted"/>
<comment type="subcellular location">
    <subcellularLocation>
        <location evidence="1">Membrane</location>
        <topology evidence="1">Multi-pass membrane protein</topology>
    </subcellularLocation>
</comment>
<feature type="transmembrane region" description="Helical" evidence="7">
    <location>
        <begin position="424"/>
        <end position="441"/>
    </location>
</feature>
<feature type="transmembrane region" description="Helical" evidence="7">
    <location>
        <begin position="179"/>
        <end position="204"/>
    </location>
</feature>
<keyword evidence="10" id="KW-1185">Reference proteome</keyword>
<dbReference type="Gene3D" id="3.30.70.1450">
    <property type="entry name" value="Regulator of K+ conductance, C-terminal domain"/>
    <property type="match status" value="2"/>
</dbReference>